<evidence type="ECO:0000256" key="1">
    <source>
        <dbReference type="SAM" id="MobiDB-lite"/>
    </source>
</evidence>
<feature type="compositionally biased region" description="Polar residues" evidence="1">
    <location>
        <begin position="256"/>
        <end position="266"/>
    </location>
</feature>
<feature type="compositionally biased region" description="Acidic residues" evidence="1">
    <location>
        <begin position="242"/>
        <end position="252"/>
    </location>
</feature>
<keyword evidence="3" id="KW-1185">Reference proteome</keyword>
<evidence type="ECO:0000313" key="3">
    <source>
        <dbReference type="Proteomes" id="UP000276133"/>
    </source>
</evidence>
<feature type="region of interest" description="Disordered" evidence="1">
    <location>
        <begin position="235"/>
        <end position="266"/>
    </location>
</feature>
<gene>
    <name evidence="2" type="ORF">BpHYR1_004987</name>
</gene>
<organism evidence="2 3">
    <name type="scientific">Brachionus plicatilis</name>
    <name type="common">Marine rotifer</name>
    <name type="synonym">Brachionus muelleri</name>
    <dbReference type="NCBI Taxonomy" id="10195"/>
    <lineage>
        <taxon>Eukaryota</taxon>
        <taxon>Metazoa</taxon>
        <taxon>Spiralia</taxon>
        <taxon>Gnathifera</taxon>
        <taxon>Rotifera</taxon>
        <taxon>Eurotatoria</taxon>
        <taxon>Monogononta</taxon>
        <taxon>Pseudotrocha</taxon>
        <taxon>Ploima</taxon>
        <taxon>Brachionidae</taxon>
        <taxon>Brachionus</taxon>
    </lineage>
</organism>
<sequence length="340" mass="38640">MRLSQDSKSTCQQVMEPRDLTFGSRDITGSVTNEYQAGFKEGHGYETREMVLNVESVHIDTLTIKEDCFLYFLPPFNVFHLPQRPSRPKSSSITVEKNLYNIKINYSVFTFCTVIFVLKFHIAADYNIVASTVYQLVRTKPDSLSKHREENPHSPWRNVFKGSDFPEIDHALNIWFYQERSKNTFLNQTILSEKSIKDLGLKLNDIELSNWLNNDSNCSGYNLMSDDEIVESANNLANSNGDDQDSSDESDMEAVQHQSKQPRVSNTTASMACDDLINFCLDHDIDTTPFTSLKKFALKNKELSVKQSSLSRFFKPKSPAKTSGPQTCNPQNISSISIKI</sequence>
<reference evidence="2 3" key="1">
    <citation type="journal article" date="2018" name="Sci. Rep.">
        <title>Genomic signatures of local adaptation to the degree of environmental predictability in rotifers.</title>
        <authorList>
            <person name="Franch-Gras L."/>
            <person name="Hahn C."/>
            <person name="Garcia-Roger E.M."/>
            <person name="Carmona M.J."/>
            <person name="Serra M."/>
            <person name="Gomez A."/>
        </authorList>
    </citation>
    <scope>NUCLEOTIDE SEQUENCE [LARGE SCALE GENOMIC DNA]</scope>
    <source>
        <strain evidence="2">HYR1</strain>
    </source>
</reference>
<proteinExistence type="predicted"/>
<dbReference type="Proteomes" id="UP000276133">
    <property type="component" value="Unassembled WGS sequence"/>
</dbReference>
<comment type="caution">
    <text evidence="2">The sequence shown here is derived from an EMBL/GenBank/DDBJ whole genome shotgun (WGS) entry which is preliminary data.</text>
</comment>
<feature type="compositionally biased region" description="Polar residues" evidence="1">
    <location>
        <begin position="320"/>
        <end position="340"/>
    </location>
</feature>
<name>A0A3M7S2R8_BRAPC</name>
<dbReference type="AlphaFoldDB" id="A0A3M7S2R8"/>
<dbReference type="EMBL" id="REGN01002125">
    <property type="protein sequence ID" value="RNA30084.1"/>
    <property type="molecule type" value="Genomic_DNA"/>
</dbReference>
<evidence type="ECO:0000313" key="2">
    <source>
        <dbReference type="EMBL" id="RNA30084.1"/>
    </source>
</evidence>
<protein>
    <submittedName>
        <fullName evidence="2">Uncharacterized protein</fullName>
    </submittedName>
</protein>
<dbReference type="OrthoDB" id="10198754at2759"/>
<accession>A0A3M7S2R8</accession>
<feature type="region of interest" description="Disordered" evidence="1">
    <location>
        <begin position="316"/>
        <end position="340"/>
    </location>
</feature>